<accession>A0A0B2Q503</accession>
<feature type="transmembrane region" description="Helical" evidence="1">
    <location>
        <begin position="81"/>
        <end position="103"/>
    </location>
</feature>
<reference evidence="2" key="1">
    <citation type="submission" date="2014-07" db="EMBL/GenBank/DDBJ databases">
        <title>Identification of a novel salt tolerance gene in wild soybean by whole-genome sequencing.</title>
        <authorList>
            <person name="Lam H.-M."/>
            <person name="Qi X."/>
            <person name="Li M.-W."/>
            <person name="Liu X."/>
            <person name="Xie M."/>
            <person name="Ni M."/>
            <person name="Xu X."/>
        </authorList>
    </citation>
    <scope>NUCLEOTIDE SEQUENCE [LARGE SCALE GENOMIC DNA]</scope>
    <source>
        <tissue evidence="2">Root</tissue>
    </source>
</reference>
<name>A0A0B2Q503_GLYSO</name>
<dbReference type="EMBL" id="KN660495">
    <property type="protein sequence ID" value="KHN16335.1"/>
    <property type="molecule type" value="Genomic_DNA"/>
</dbReference>
<dbReference type="AlphaFoldDB" id="A0A0B2Q503"/>
<organism evidence="2">
    <name type="scientific">Glycine soja</name>
    <name type="common">Wild soybean</name>
    <dbReference type="NCBI Taxonomy" id="3848"/>
    <lineage>
        <taxon>Eukaryota</taxon>
        <taxon>Viridiplantae</taxon>
        <taxon>Streptophyta</taxon>
        <taxon>Embryophyta</taxon>
        <taxon>Tracheophyta</taxon>
        <taxon>Spermatophyta</taxon>
        <taxon>Magnoliopsida</taxon>
        <taxon>eudicotyledons</taxon>
        <taxon>Gunneridae</taxon>
        <taxon>Pentapetalae</taxon>
        <taxon>rosids</taxon>
        <taxon>fabids</taxon>
        <taxon>Fabales</taxon>
        <taxon>Fabaceae</taxon>
        <taxon>Papilionoideae</taxon>
        <taxon>50 kb inversion clade</taxon>
        <taxon>NPAAA clade</taxon>
        <taxon>indigoferoid/millettioid clade</taxon>
        <taxon>Phaseoleae</taxon>
        <taxon>Glycine</taxon>
        <taxon>Glycine subgen. Soja</taxon>
    </lineage>
</organism>
<sequence>MHGCGRDQSKHNRHMWPVPANATTVAIDPSPSQFKCKVYIHIYVNLNRYFISSFDAFPDEFLDGFSTRFMFSLLDYENFSFGYFFFFLEISVVSDVCVFLSVLT</sequence>
<keyword evidence="1" id="KW-1133">Transmembrane helix</keyword>
<evidence type="ECO:0000313" key="2">
    <source>
        <dbReference type="EMBL" id="KHN16335.1"/>
    </source>
</evidence>
<proteinExistence type="predicted"/>
<evidence type="ECO:0000256" key="1">
    <source>
        <dbReference type="SAM" id="Phobius"/>
    </source>
</evidence>
<gene>
    <name evidence="2" type="ORF">glysoja_041429</name>
</gene>
<keyword evidence="1" id="KW-0812">Transmembrane</keyword>
<dbReference type="Proteomes" id="UP000053555">
    <property type="component" value="Unassembled WGS sequence"/>
</dbReference>
<keyword evidence="1" id="KW-0472">Membrane</keyword>
<protein>
    <submittedName>
        <fullName evidence="2">Uncharacterized protein</fullName>
    </submittedName>
</protein>